<keyword evidence="3 7" id="KW-0479">Metal-binding</keyword>
<proteinExistence type="inferred from homology"/>
<dbReference type="GO" id="GO:0006082">
    <property type="term" value="P:organic acid metabolic process"/>
    <property type="evidence" value="ECO:0007669"/>
    <property type="project" value="TreeGrafter"/>
</dbReference>
<dbReference type="SUPFAM" id="SSF48264">
    <property type="entry name" value="Cytochrome P450"/>
    <property type="match status" value="1"/>
</dbReference>
<dbReference type="GO" id="GO:0016712">
    <property type="term" value="F:oxidoreductase activity, acting on paired donors, with incorporation or reduction of molecular oxygen, reduced flavin or flavoprotein as one donor, and incorporation of one atom of oxygen"/>
    <property type="evidence" value="ECO:0007669"/>
    <property type="project" value="TreeGrafter"/>
</dbReference>
<dbReference type="Proteomes" id="UP000835052">
    <property type="component" value="Unassembled WGS sequence"/>
</dbReference>
<dbReference type="GO" id="GO:0005737">
    <property type="term" value="C:cytoplasm"/>
    <property type="evidence" value="ECO:0007669"/>
    <property type="project" value="TreeGrafter"/>
</dbReference>
<dbReference type="AlphaFoldDB" id="A0A8S1HDL0"/>
<comment type="similarity">
    <text evidence="2 8">Belongs to the cytochrome P450 family.</text>
</comment>
<dbReference type="InterPro" id="IPR050182">
    <property type="entry name" value="Cytochrome_P450_fam2"/>
</dbReference>
<reference evidence="9" key="1">
    <citation type="submission" date="2020-10" db="EMBL/GenBank/DDBJ databases">
        <authorList>
            <person name="Kikuchi T."/>
        </authorList>
    </citation>
    <scope>NUCLEOTIDE SEQUENCE</scope>
    <source>
        <strain evidence="9">NKZ352</strain>
    </source>
</reference>
<dbReference type="PROSITE" id="PS00086">
    <property type="entry name" value="CYTOCHROME_P450"/>
    <property type="match status" value="1"/>
</dbReference>
<evidence type="ECO:0000256" key="6">
    <source>
        <dbReference type="ARBA" id="ARBA00023033"/>
    </source>
</evidence>
<dbReference type="GO" id="GO:0020037">
    <property type="term" value="F:heme binding"/>
    <property type="evidence" value="ECO:0007669"/>
    <property type="project" value="InterPro"/>
</dbReference>
<evidence type="ECO:0000256" key="7">
    <source>
        <dbReference type="PIRSR" id="PIRSR602401-1"/>
    </source>
</evidence>
<protein>
    <recommendedName>
        <fullName evidence="11">CYtochrome P450 family</fullName>
    </recommendedName>
</protein>
<comment type="caution">
    <text evidence="9">The sequence shown here is derived from an EMBL/GenBank/DDBJ whole genome shotgun (WGS) entry which is preliminary data.</text>
</comment>
<comment type="cofactor">
    <cofactor evidence="1 7">
        <name>heme</name>
        <dbReference type="ChEBI" id="CHEBI:30413"/>
    </cofactor>
</comment>
<dbReference type="FunFam" id="1.10.630.10:FF:000036">
    <property type="entry name" value="CYtochrome P450 family"/>
    <property type="match status" value="1"/>
</dbReference>
<dbReference type="PANTHER" id="PTHR24300:SF375">
    <property type="entry name" value="CYTOCHROME P450 FAMILY"/>
    <property type="match status" value="1"/>
</dbReference>
<dbReference type="InterPro" id="IPR001128">
    <property type="entry name" value="Cyt_P450"/>
</dbReference>
<dbReference type="Pfam" id="PF00067">
    <property type="entry name" value="p450"/>
    <property type="match status" value="1"/>
</dbReference>
<dbReference type="PANTHER" id="PTHR24300">
    <property type="entry name" value="CYTOCHROME P450 508A4-RELATED"/>
    <property type="match status" value="1"/>
</dbReference>
<evidence type="ECO:0000256" key="1">
    <source>
        <dbReference type="ARBA" id="ARBA00001971"/>
    </source>
</evidence>
<dbReference type="PRINTS" id="PR00463">
    <property type="entry name" value="EP450I"/>
</dbReference>
<dbReference type="PRINTS" id="PR00385">
    <property type="entry name" value="P450"/>
</dbReference>
<dbReference type="Gene3D" id="1.10.630.10">
    <property type="entry name" value="Cytochrome P450"/>
    <property type="match status" value="1"/>
</dbReference>
<dbReference type="GO" id="GO:0006805">
    <property type="term" value="P:xenobiotic metabolic process"/>
    <property type="evidence" value="ECO:0007669"/>
    <property type="project" value="TreeGrafter"/>
</dbReference>
<sequence>MFLLIIITFLFAYIITKQWKSRMNLPKGPIPFPLIGNIPQVLLALRETGSVVGTLRKFQKDHGKIYTLWFGPMKTVHICDYDLAYEVMVKNGSKYAERFVPGSMRDLTEGCGVIWSNGEFWQRHRRFALHTLRNFGLGKNLMEERIMEEINARFAELDRKQENVRDAGRFFDILVGSIINNLIFSERFSEGDEEYEKLKGLLDKSFEGASFLDTFIPSALMNSPLLKFRKESQMGPMNKILAYLREKIDRRFDAIENGKHVIPEEPQDYVDAFLKQMEKEKKENGEDSTFNFHSLSMEIIDLWLAGQETSSTTLVWAVLLLLNNPEEIVKTREEIIKVTDNGTSHVSLADRTNTPYLNAVINEIQRHASILNINLGRINPEDTTIDGQPVEKGAMITAQLSLILSDEKDYPNSEQFLPSRFIENESLQQRLCVFGLGKRACLGESLARAELYLILGNLLLRYDLQPDGDLPPAASFNPIGAMNKPHKCSLKFIKL</sequence>
<dbReference type="InterPro" id="IPR002401">
    <property type="entry name" value="Cyt_P450_E_grp-I"/>
</dbReference>
<dbReference type="CDD" id="cd20617">
    <property type="entry name" value="CYP1_2-like"/>
    <property type="match status" value="1"/>
</dbReference>
<dbReference type="EMBL" id="CAJGYM010000027">
    <property type="protein sequence ID" value="CAD6192368.1"/>
    <property type="molecule type" value="Genomic_DNA"/>
</dbReference>
<keyword evidence="5 7" id="KW-0408">Iron</keyword>
<dbReference type="InterPro" id="IPR036396">
    <property type="entry name" value="Cyt_P450_sf"/>
</dbReference>
<evidence type="ECO:0000256" key="2">
    <source>
        <dbReference type="ARBA" id="ARBA00010617"/>
    </source>
</evidence>
<feature type="binding site" description="axial binding residue" evidence="7">
    <location>
        <position position="441"/>
    </location>
    <ligand>
        <name>heme</name>
        <dbReference type="ChEBI" id="CHEBI:30413"/>
    </ligand>
    <ligandPart>
        <name>Fe</name>
        <dbReference type="ChEBI" id="CHEBI:18248"/>
    </ligandPart>
</feature>
<evidence type="ECO:0000313" key="9">
    <source>
        <dbReference type="EMBL" id="CAD6192368.1"/>
    </source>
</evidence>
<evidence type="ECO:0000313" key="10">
    <source>
        <dbReference type="Proteomes" id="UP000835052"/>
    </source>
</evidence>
<name>A0A8S1HDL0_9PELO</name>
<accession>A0A8S1HDL0</accession>
<keyword evidence="6 8" id="KW-0503">Monooxygenase</keyword>
<keyword evidence="7 8" id="KW-0349">Heme</keyword>
<keyword evidence="4 8" id="KW-0560">Oxidoreductase</keyword>
<dbReference type="InterPro" id="IPR017972">
    <property type="entry name" value="Cyt_P450_CS"/>
</dbReference>
<evidence type="ECO:0000256" key="3">
    <source>
        <dbReference type="ARBA" id="ARBA00022723"/>
    </source>
</evidence>
<keyword evidence="10" id="KW-1185">Reference proteome</keyword>
<organism evidence="9 10">
    <name type="scientific">Caenorhabditis auriculariae</name>
    <dbReference type="NCBI Taxonomy" id="2777116"/>
    <lineage>
        <taxon>Eukaryota</taxon>
        <taxon>Metazoa</taxon>
        <taxon>Ecdysozoa</taxon>
        <taxon>Nematoda</taxon>
        <taxon>Chromadorea</taxon>
        <taxon>Rhabditida</taxon>
        <taxon>Rhabditina</taxon>
        <taxon>Rhabditomorpha</taxon>
        <taxon>Rhabditoidea</taxon>
        <taxon>Rhabditidae</taxon>
        <taxon>Peloderinae</taxon>
        <taxon>Caenorhabditis</taxon>
    </lineage>
</organism>
<gene>
    <name evidence="9" type="ORF">CAUJ_LOCUS8287</name>
</gene>
<evidence type="ECO:0008006" key="11">
    <source>
        <dbReference type="Google" id="ProtNLM"/>
    </source>
</evidence>
<dbReference type="OrthoDB" id="2789670at2759"/>
<evidence type="ECO:0000256" key="5">
    <source>
        <dbReference type="ARBA" id="ARBA00023004"/>
    </source>
</evidence>
<evidence type="ECO:0000256" key="8">
    <source>
        <dbReference type="RuleBase" id="RU000461"/>
    </source>
</evidence>
<dbReference type="GO" id="GO:0005506">
    <property type="term" value="F:iron ion binding"/>
    <property type="evidence" value="ECO:0007669"/>
    <property type="project" value="InterPro"/>
</dbReference>
<evidence type="ECO:0000256" key="4">
    <source>
        <dbReference type="ARBA" id="ARBA00023002"/>
    </source>
</evidence>